<organism evidence="8 9">
    <name type="scientific">Anaeramoeba ignava</name>
    <name type="common">Anaerobic marine amoeba</name>
    <dbReference type="NCBI Taxonomy" id="1746090"/>
    <lineage>
        <taxon>Eukaryota</taxon>
        <taxon>Metamonada</taxon>
        <taxon>Anaeramoebidae</taxon>
        <taxon>Anaeramoeba</taxon>
    </lineage>
</organism>
<comment type="similarity">
    <text evidence="2">Belongs to the methyltransferase superfamily. L-isoaspartyl/D-aspartyl protein methyltransferase family.</text>
</comment>
<keyword evidence="7" id="KW-0949">S-adenosyl-L-methionine</keyword>
<dbReference type="Pfam" id="PF01135">
    <property type="entry name" value="PCMT"/>
    <property type="match status" value="1"/>
</dbReference>
<dbReference type="EC" id="2.1.1.77" evidence="3"/>
<comment type="subcellular location">
    <subcellularLocation>
        <location evidence="1">Cytoplasm</location>
    </subcellularLocation>
</comment>
<gene>
    <name evidence="8" type="ORF">M0811_00296</name>
</gene>
<dbReference type="GO" id="GO:0032259">
    <property type="term" value="P:methylation"/>
    <property type="evidence" value="ECO:0007669"/>
    <property type="project" value="UniProtKB-KW"/>
</dbReference>
<protein>
    <recommendedName>
        <fullName evidence="3">protein-L-isoaspartate(D-aspartate) O-methyltransferase</fullName>
        <ecNumber evidence="3">2.1.1.77</ecNumber>
    </recommendedName>
</protein>
<dbReference type="Proteomes" id="UP001149090">
    <property type="component" value="Unassembled WGS sequence"/>
</dbReference>
<dbReference type="SUPFAM" id="SSF53335">
    <property type="entry name" value="S-adenosyl-L-methionine-dependent methyltransferases"/>
    <property type="match status" value="1"/>
</dbReference>
<keyword evidence="5" id="KW-0489">Methyltransferase</keyword>
<dbReference type="GO" id="GO:0004719">
    <property type="term" value="F:protein-L-isoaspartate (D-aspartate) O-methyltransferase activity"/>
    <property type="evidence" value="ECO:0007669"/>
    <property type="project" value="UniProtKB-EC"/>
</dbReference>
<name>A0A9Q0RDU6_ANAIG</name>
<dbReference type="GO" id="GO:0005737">
    <property type="term" value="C:cytoplasm"/>
    <property type="evidence" value="ECO:0007669"/>
    <property type="project" value="UniProtKB-SubCell"/>
</dbReference>
<dbReference type="InterPro" id="IPR029063">
    <property type="entry name" value="SAM-dependent_MTases_sf"/>
</dbReference>
<dbReference type="OMA" id="HMHASAC"/>
<reference evidence="8" key="1">
    <citation type="submission" date="2022-10" db="EMBL/GenBank/DDBJ databases">
        <title>Novel sulphate-reducing endosymbionts in the free-living metamonad Anaeramoeba.</title>
        <authorList>
            <person name="Jerlstrom-Hultqvist J."/>
            <person name="Cepicka I."/>
            <person name="Gallot-Lavallee L."/>
            <person name="Salas-Leiva D."/>
            <person name="Curtis B.A."/>
            <person name="Zahonova K."/>
            <person name="Pipaliya S."/>
            <person name="Dacks J."/>
            <person name="Roger A.J."/>
        </authorList>
    </citation>
    <scope>NUCLEOTIDE SEQUENCE</scope>
    <source>
        <strain evidence="8">BMAN</strain>
    </source>
</reference>
<evidence type="ECO:0000256" key="2">
    <source>
        <dbReference type="ARBA" id="ARBA00005369"/>
    </source>
</evidence>
<evidence type="ECO:0000313" key="9">
    <source>
        <dbReference type="Proteomes" id="UP001149090"/>
    </source>
</evidence>
<dbReference type="EMBL" id="JAPDFW010000059">
    <property type="protein sequence ID" value="KAJ5076976.1"/>
    <property type="molecule type" value="Genomic_DNA"/>
</dbReference>
<dbReference type="CDD" id="cd02440">
    <property type="entry name" value="AdoMet_MTases"/>
    <property type="match status" value="1"/>
</dbReference>
<dbReference type="NCBIfam" id="TIGR00080">
    <property type="entry name" value="pimt"/>
    <property type="match status" value="1"/>
</dbReference>
<dbReference type="PANTHER" id="PTHR11579:SF0">
    <property type="entry name" value="PROTEIN-L-ISOASPARTATE(D-ASPARTATE) O-METHYLTRANSFERASE"/>
    <property type="match status" value="1"/>
</dbReference>
<sequence>MSWRSSGKTNIELVETLKKNGLIKTTGVYEAMKAVDRKNYMIESHKTYAYQDSPQSIGYSVTISAPHMHAMQLELLHAEPGQTILDVGSGSGIICAYLGKIVGKEGKVYGIDHIKELVDWSIENIKNDSPDLIEDGIVNIVEGDGFVGLPDLTFDAIHVGAAAPEIPQALIDQLKVGGHLVIPVGTYSQSLYDVIKTEDKIVQNYITGVRFVPLCSKKEQIN</sequence>
<proteinExistence type="inferred from homology"/>
<keyword evidence="6" id="KW-0808">Transferase</keyword>
<evidence type="ECO:0000256" key="3">
    <source>
        <dbReference type="ARBA" id="ARBA00011890"/>
    </source>
</evidence>
<dbReference type="PANTHER" id="PTHR11579">
    <property type="entry name" value="PROTEIN-L-ISOASPARTATE O-METHYLTRANSFERASE"/>
    <property type="match status" value="1"/>
</dbReference>
<evidence type="ECO:0000256" key="7">
    <source>
        <dbReference type="ARBA" id="ARBA00022691"/>
    </source>
</evidence>
<evidence type="ECO:0000256" key="5">
    <source>
        <dbReference type="ARBA" id="ARBA00022603"/>
    </source>
</evidence>
<dbReference type="OrthoDB" id="73890at2759"/>
<accession>A0A9Q0RDU6</accession>
<comment type="caution">
    <text evidence="8">The sequence shown here is derived from an EMBL/GenBank/DDBJ whole genome shotgun (WGS) entry which is preliminary data.</text>
</comment>
<evidence type="ECO:0000313" key="8">
    <source>
        <dbReference type="EMBL" id="KAJ5076976.1"/>
    </source>
</evidence>
<dbReference type="Gene3D" id="3.40.50.150">
    <property type="entry name" value="Vaccinia Virus protein VP39"/>
    <property type="match status" value="1"/>
</dbReference>
<evidence type="ECO:0000256" key="1">
    <source>
        <dbReference type="ARBA" id="ARBA00004496"/>
    </source>
</evidence>
<dbReference type="InterPro" id="IPR000682">
    <property type="entry name" value="PCMT"/>
</dbReference>
<dbReference type="AlphaFoldDB" id="A0A9Q0RDU6"/>
<keyword evidence="4" id="KW-0963">Cytoplasm</keyword>
<keyword evidence="9" id="KW-1185">Reference proteome</keyword>
<evidence type="ECO:0000256" key="6">
    <source>
        <dbReference type="ARBA" id="ARBA00022679"/>
    </source>
</evidence>
<evidence type="ECO:0000256" key="4">
    <source>
        <dbReference type="ARBA" id="ARBA00022490"/>
    </source>
</evidence>